<reference evidence="6 7" key="1">
    <citation type="submission" date="2016-08" db="EMBL/GenBank/DDBJ databases">
        <title>Draft genome of Fabibacter sp. strain SK-8.</title>
        <authorList>
            <person name="Wong S.-K."/>
            <person name="Hamasaki K."/>
            <person name="Yoshizawa S."/>
        </authorList>
    </citation>
    <scope>NUCLEOTIDE SEQUENCE [LARGE SCALE GENOMIC DNA]</scope>
    <source>
        <strain evidence="6 7">SK-8</strain>
    </source>
</reference>
<evidence type="ECO:0000256" key="1">
    <source>
        <dbReference type="ARBA" id="ARBA00023015"/>
    </source>
</evidence>
<evidence type="ECO:0000256" key="2">
    <source>
        <dbReference type="ARBA" id="ARBA00023125"/>
    </source>
</evidence>
<feature type="domain" description="HTH araC/xylS-type" evidence="5">
    <location>
        <begin position="264"/>
        <end position="372"/>
    </location>
</feature>
<gene>
    <name evidence="6" type="ORF">BFP71_09685</name>
</gene>
<keyword evidence="4" id="KW-0472">Membrane</keyword>
<dbReference type="Gene3D" id="1.10.10.60">
    <property type="entry name" value="Homeodomain-like"/>
    <property type="match status" value="2"/>
</dbReference>
<keyword evidence="3" id="KW-0804">Transcription</keyword>
<keyword evidence="2" id="KW-0238">DNA-binding</keyword>
<dbReference type="SMART" id="SM00342">
    <property type="entry name" value="HTH_ARAC"/>
    <property type="match status" value="1"/>
</dbReference>
<dbReference type="GO" id="GO:0043565">
    <property type="term" value="F:sequence-specific DNA binding"/>
    <property type="evidence" value="ECO:0007669"/>
    <property type="project" value="InterPro"/>
</dbReference>
<dbReference type="RefSeq" id="WP_069835278.1">
    <property type="nucleotide sequence ID" value="NZ_MDGQ01000005.1"/>
</dbReference>
<feature type="transmembrane region" description="Helical" evidence="4">
    <location>
        <begin position="6"/>
        <end position="27"/>
    </location>
</feature>
<dbReference type="InterPro" id="IPR020449">
    <property type="entry name" value="Tscrpt_reg_AraC-type_HTH"/>
</dbReference>
<feature type="transmembrane region" description="Helical" evidence="4">
    <location>
        <begin position="191"/>
        <end position="213"/>
    </location>
</feature>
<dbReference type="AlphaFoldDB" id="A0A1E5SL11"/>
<dbReference type="PROSITE" id="PS01124">
    <property type="entry name" value="HTH_ARAC_FAMILY_2"/>
    <property type="match status" value="1"/>
</dbReference>
<dbReference type="InterPro" id="IPR018062">
    <property type="entry name" value="HTH_AraC-typ_CS"/>
</dbReference>
<dbReference type="PANTHER" id="PTHR43280">
    <property type="entry name" value="ARAC-FAMILY TRANSCRIPTIONAL REGULATOR"/>
    <property type="match status" value="1"/>
</dbReference>
<feature type="transmembrane region" description="Helical" evidence="4">
    <location>
        <begin position="34"/>
        <end position="50"/>
    </location>
</feature>
<dbReference type="Pfam" id="PF12833">
    <property type="entry name" value="HTH_18"/>
    <property type="match status" value="1"/>
</dbReference>
<protein>
    <recommendedName>
        <fullName evidence="5">HTH araC/xylS-type domain-containing protein</fullName>
    </recommendedName>
</protein>
<keyword evidence="1" id="KW-0805">Transcription regulation</keyword>
<dbReference type="OrthoDB" id="5492415at2"/>
<keyword evidence="4" id="KW-1133">Transmembrane helix</keyword>
<evidence type="ECO:0000313" key="7">
    <source>
        <dbReference type="Proteomes" id="UP000095552"/>
    </source>
</evidence>
<dbReference type="PANTHER" id="PTHR43280:SF29">
    <property type="entry name" value="ARAC-FAMILY TRANSCRIPTIONAL REGULATOR"/>
    <property type="match status" value="1"/>
</dbReference>
<name>A0A1E5SL11_9BACT</name>
<feature type="transmembrane region" description="Helical" evidence="4">
    <location>
        <begin position="62"/>
        <end position="84"/>
    </location>
</feature>
<accession>A0A1E5SL11</accession>
<keyword evidence="7" id="KW-1185">Reference proteome</keyword>
<dbReference type="InterPro" id="IPR018060">
    <property type="entry name" value="HTH_AraC"/>
</dbReference>
<evidence type="ECO:0000259" key="5">
    <source>
        <dbReference type="PROSITE" id="PS01124"/>
    </source>
</evidence>
<comment type="caution">
    <text evidence="6">The sequence shown here is derived from an EMBL/GenBank/DDBJ whole genome shotgun (WGS) entry which is preliminary data.</text>
</comment>
<proteinExistence type="predicted"/>
<evidence type="ECO:0000256" key="4">
    <source>
        <dbReference type="SAM" id="Phobius"/>
    </source>
</evidence>
<sequence>MELDYSLTNVLILLGGIQGLIFSLILLSKRKRQAQLFLGIFILAITYNAFETFTALSGLSKSILFFDFFSYTVVFLTGPSLYFYIQSILFPEKIIARSVILKHLILPIFQGAINVILLSIYLLAISQVISFEVDLIGLYQIFDTYSQPLSILVFATYLGMSIKLYVKSSAEEGELISSSANQKTTLKFTKILLIILSGLAVLWIVAWTLASYSTINVQLVYYPLEITLVFFIYWSFFVINNKLQFLNEEQKQTNQLQISKSDATKIMSQLKRLMEEDQLYLSPKITREIVATKAEVSPKHISTILNQFHKQNFNDFVNNYRIEAVKSHLRSDKLKTNTITGIALDSGFNSQATFQRVFKKSVGVSPKEYAAQYAEKALK</sequence>
<evidence type="ECO:0000256" key="3">
    <source>
        <dbReference type="ARBA" id="ARBA00023163"/>
    </source>
</evidence>
<dbReference type="SUPFAM" id="SSF46689">
    <property type="entry name" value="Homeodomain-like"/>
    <property type="match status" value="1"/>
</dbReference>
<dbReference type="Proteomes" id="UP000095552">
    <property type="component" value="Unassembled WGS sequence"/>
</dbReference>
<organism evidence="6 7">
    <name type="scientific">Roseivirga misakiensis</name>
    <dbReference type="NCBI Taxonomy" id="1563681"/>
    <lineage>
        <taxon>Bacteria</taxon>
        <taxon>Pseudomonadati</taxon>
        <taxon>Bacteroidota</taxon>
        <taxon>Cytophagia</taxon>
        <taxon>Cytophagales</taxon>
        <taxon>Roseivirgaceae</taxon>
        <taxon>Roseivirga</taxon>
    </lineage>
</organism>
<dbReference type="STRING" id="1563681.BFP71_09685"/>
<evidence type="ECO:0000313" key="6">
    <source>
        <dbReference type="EMBL" id="OEJ99815.1"/>
    </source>
</evidence>
<feature type="transmembrane region" description="Helical" evidence="4">
    <location>
        <begin position="149"/>
        <end position="166"/>
    </location>
</feature>
<dbReference type="PRINTS" id="PR00032">
    <property type="entry name" value="HTHARAC"/>
</dbReference>
<keyword evidence="4" id="KW-0812">Transmembrane</keyword>
<dbReference type="EMBL" id="MDGQ01000005">
    <property type="protein sequence ID" value="OEJ99815.1"/>
    <property type="molecule type" value="Genomic_DNA"/>
</dbReference>
<dbReference type="GO" id="GO:0003700">
    <property type="term" value="F:DNA-binding transcription factor activity"/>
    <property type="evidence" value="ECO:0007669"/>
    <property type="project" value="InterPro"/>
</dbReference>
<dbReference type="InterPro" id="IPR009057">
    <property type="entry name" value="Homeodomain-like_sf"/>
</dbReference>
<dbReference type="PROSITE" id="PS00041">
    <property type="entry name" value="HTH_ARAC_FAMILY_1"/>
    <property type="match status" value="1"/>
</dbReference>
<feature type="transmembrane region" description="Helical" evidence="4">
    <location>
        <begin position="104"/>
        <end position="129"/>
    </location>
</feature>
<feature type="transmembrane region" description="Helical" evidence="4">
    <location>
        <begin position="219"/>
        <end position="239"/>
    </location>
</feature>